<dbReference type="Proteomes" id="UP000826656">
    <property type="component" value="Unassembled WGS sequence"/>
</dbReference>
<keyword evidence="3" id="KW-1185">Reference proteome</keyword>
<dbReference type="InterPro" id="IPR032567">
    <property type="entry name" value="RTL1-rel"/>
</dbReference>
<dbReference type="InterPro" id="IPR021109">
    <property type="entry name" value="Peptidase_aspartic_dom_sf"/>
</dbReference>
<dbReference type="CDD" id="cd00303">
    <property type="entry name" value="retropepsin_like"/>
    <property type="match status" value="1"/>
</dbReference>
<dbReference type="PANTHER" id="PTHR15503">
    <property type="entry name" value="LDOC1 RELATED"/>
    <property type="match status" value="1"/>
</dbReference>
<name>A0ABQ7UKL6_SOLTU</name>
<dbReference type="PANTHER" id="PTHR15503:SF22">
    <property type="entry name" value="TRANSPOSON TY3-I GAG POLYPROTEIN"/>
    <property type="match status" value="1"/>
</dbReference>
<dbReference type="Pfam" id="PF08284">
    <property type="entry name" value="RVP_2"/>
    <property type="match status" value="1"/>
</dbReference>
<dbReference type="Gene3D" id="2.40.70.10">
    <property type="entry name" value="Acid Proteases"/>
    <property type="match status" value="1"/>
</dbReference>
<protein>
    <recommendedName>
        <fullName evidence="1">Retrotransposon gag domain-containing protein</fullName>
    </recommendedName>
</protein>
<dbReference type="Pfam" id="PF03732">
    <property type="entry name" value="Retrotrans_gag"/>
    <property type="match status" value="1"/>
</dbReference>
<feature type="domain" description="Retrotransposon gag" evidence="1">
    <location>
        <begin position="125"/>
        <end position="214"/>
    </location>
</feature>
<sequence>MVNTRSSTSQENTPNVEFLAQQLSVIASKLNTIDSLAAEVATLKAQNGCTQEGETSHRTRNGGKFVWREEEEDIYSPMWLKNPFQRPHTKMKFPRFEGGDPRGWILKAEKYFSYYQTPEEHKVDIAAMYLEGDALDLFSWINRERTLLYWEELVKALQENYGPAEFQNPDEHLCSIQQKGSIQEYCQEFAKFSSRVTNWPDHCLLGVFLNGLKEEIKSDVRIHKPRTVYRAMSLALEFENKLGPIRSNGESNWTPTSRSTIQKSVHSSINSHNNINSSLQNLRNNASPNPSTSQPLQMQTWETERRNLMAQGLCYRCHEKFAPGHKCKFAKLSCMDLTGGDQLEDVDWVIGDSQETNIAEISFHAILGQSVGSTMKLQGEINHRKVLILVDSGSTHNFVVESVVEKHKVPVEIVPTFGVQIGNGGNGAIIRCNKVCQNLQIQLPGFTITQDYYPSALGGADLVFGINWLVSLNTIQVNWKDMFIIFNWKEKRYKLQGMRSASSMG</sequence>
<evidence type="ECO:0000313" key="2">
    <source>
        <dbReference type="EMBL" id="KAH0750165.1"/>
    </source>
</evidence>
<dbReference type="InterPro" id="IPR005162">
    <property type="entry name" value="Retrotrans_gag_dom"/>
</dbReference>
<dbReference type="EMBL" id="JAIVGD010000019">
    <property type="protein sequence ID" value="KAH0750165.1"/>
    <property type="molecule type" value="Genomic_DNA"/>
</dbReference>
<organism evidence="2 3">
    <name type="scientific">Solanum tuberosum</name>
    <name type="common">Potato</name>
    <dbReference type="NCBI Taxonomy" id="4113"/>
    <lineage>
        <taxon>Eukaryota</taxon>
        <taxon>Viridiplantae</taxon>
        <taxon>Streptophyta</taxon>
        <taxon>Embryophyta</taxon>
        <taxon>Tracheophyta</taxon>
        <taxon>Spermatophyta</taxon>
        <taxon>Magnoliopsida</taxon>
        <taxon>eudicotyledons</taxon>
        <taxon>Gunneridae</taxon>
        <taxon>Pentapetalae</taxon>
        <taxon>asterids</taxon>
        <taxon>lamiids</taxon>
        <taxon>Solanales</taxon>
        <taxon>Solanaceae</taxon>
        <taxon>Solanoideae</taxon>
        <taxon>Solaneae</taxon>
        <taxon>Solanum</taxon>
    </lineage>
</organism>
<accession>A0ABQ7UKL6</accession>
<dbReference type="SUPFAM" id="SSF50630">
    <property type="entry name" value="Acid proteases"/>
    <property type="match status" value="1"/>
</dbReference>
<proteinExistence type="predicted"/>
<comment type="caution">
    <text evidence="2">The sequence shown here is derived from an EMBL/GenBank/DDBJ whole genome shotgun (WGS) entry which is preliminary data.</text>
</comment>
<evidence type="ECO:0000313" key="3">
    <source>
        <dbReference type="Proteomes" id="UP000826656"/>
    </source>
</evidence>
<gene>
    <name evidence="2" type="ORF">KY290_029397</name>
</gene>
<reference evidence="2 3" key="1">
    <citation type="journal article" date="2021" name="bioRxiv">
        <title>Chromosome-scale and haplotype-resolved genome assembly of a tetraploid potato cultivar.</title>
        <authorList>
            <person name="Sun H."/>
            <person name="Jiao W.-B."/>
            <person name="Krause K."/>
            <person name="Campoy J.A."/>
            <person name="Goel M."/>
            <person name="Folz-Donahue K."/>
            <person name="Kukat C."/>
            <person name="Huettel B."/>
            <person name="Schneeberger K."/>
        </authorList>
    </citation>
    <scope>NUCLEOTIDE SEQUENCE [LARGE SCALE GENOMIC DNA]</scope>
    <source>
        <strain evidence="2">SolTubOtavaFocal</strain>
        <tissue evidence="2">Leaves</tissue>
    </source>
</reference>
<evidence type="ECO:0000259" key="1">
    <source>
        <dbReference type="Pfam" id="PF03732"/>
    </source>
</evidence>